<comment type="similarity">
    <text evidence="2">Belongs to the MYBBP1A family.</text>
</comment>
<feature type="compositionally biased region" description="Basic and acidic residues" evidence="4">
    <location>
        <begin position="802"/>
        <end position="813"/>
    </location>
</feature>
<dbReference type="PANTHER" id="PTHR13213">
    <property type="entry name" value="MYB-BINDING PROTEIN 1A FAMILY MEMBER"/>
    <property type="match status" value="1"/>
</dbReference>
<evidence type="ECO:0000256" key="2">
    <source>
        <dbReference type="ARBA" id="ARBA00006809"/>
    </source>
</evidence>
<sequence length="1054" mass="117280">MAGKRKRDGKDGQNTGKSGPKKAKKEIMPIELSTNSKPTLEKKPFIERPIGEDRKREGELYDLLGSFDEEERNDAAECIVSSLLDGDGVPEVVLQRHLGHRLIRGLASSRNASRIGFSIVLTELLAQLFGRRALANTKYTGLTFDSMLELLVDKTQPVGNVSGGEERDHFFGRLFGLECFVKSKILFQDASRWSKVLDMLLKLGNKKIWLRPECGWILVQALEQMSEADTEATLSKVAEAGMAKTPEGVAAWIVTLNRYPILKIQPWKNPLSNKSLAELTAVLKESFKDSANDPKEKQNGIKQASWSAQLHFVWDIILARFLDGNSDWKEEDFDQFWSRVVDDGLFSRLATDGQKFKGFMVFDKMLKGFAKTPAKLQMLFSRNFMSCLLNQSSKEDRYLHRAATKSLKAIEDVIAAHPASLAPVLASLLGRNGSYDFDRRSSTRTVDKLLRNINEQNAEAVLAVIKQPIRSLKKQETAAARSTVRTYADYLAKILNVSASAPSRHEQPGTGHGSFDKPLQELTCLAYCRSPDITQDALTDQIREMCRSRLETSLAKLARCSTDFSVFCQAVASIDSKAMAMTAEIKEARDDALRRMSKLLKSKSKIGSEKDAARGLAMLHAISIFQLYNEDPDAMEVLDDLSQSYDRLMLGNAGKKGETNKGGSEILVEILLSMVARPSSLMREVSQQVFGVFTRQISAEGLELLTGPLASGESTKGQEELFNTEDDAMDVDSGFNGEDDDKPEDVEEAGDIEDVEDASDFEIDSDVEFVGLNGDDDGGSDNDGNDSDEDESQEEGEDDETKDGRKFNQKGEWENPEELDDMLGKILNSHRLDKDIEAESSVDEGDMSDSEMFALEAQLSAAIAPRIKANKPDSKKQKKDAKQSVVNFKYRILDLLDVYVKNEPLNALTLSLLMPLLNLMRTTSTKPLASRACEIILNYRKALKKARSNKDKDNEDSFETDNLLSLLVESLEEAGKDDSQAYAKASSTASLIVASTMLRNDRKSIQQIGALFGKTWSDWTAGTVNMHKSFFNSWQDWSLNIRNVGKIPGTVEEW</sequence>
<evidence type="ECO:0000256" key="4">
    <source>
        <dbReference type="SAM" id="MobiDB-lite"/>
    </source>
</evidence>
<protein>
    <submittedName>
        <fullName evidence="5">DNA-directed DNA polymerase</fullName>
        <ecNumber evidence="5">2.7.7.7</ecNumber>
    </submittedName>
</protein>
<comment type="caution">
    <text evidence="5">The sequence shown here is derived from an EMBL/GenBank/DDBJ whole genome shotgun (WGS) entry which is preliminary data.</text>
</comment>
<accession>A0AAJ0CQJ1</accession>
<evidence type="ECO:0000256" key="3">
    <source>
        <dbReference type="ARBA" id="ARBA00023242"/>
    </source>
</evidence>
<dbReference type="GO" id="GO:0006355">
    <property type="term" value="P:regulation of DNA-templated transcription"/>
    <property type="evidence" value="ECO:0007669"/>
    <property type="project" value="InterPro"/>
</dbReference>
<evidence type="ECO:0000313" key="5">
    <source>
        <dbReference type="EMBL" id="KAK2600267.1"/>
    </source>
</evidence>
<dbReference type="EMBL" id="JASWJB010000078">
    <property type="protein sequence ID" value="KAK2600267.1"/>
    <property type="molecule type" value="Genomic_DNA"/>
</dbReference>
<feature type="region of interest" description="Disordered" evidence="4">
    <location>
        <begin position="726"/>
        <end position="819"/>
    </location>
</feature>
<organism evidence="5 6">
    <name type="scientific">Conoideocrella luteorostrata</name>
    <dbReference type="NCBI Taxonomy" id="1105319"/>
    <lineage>
        <taxon>Eukaryota</taxon>
        <taxon>Fungi</taxon>
        <taxon>Dikarya</taxon>
        <taxon>Ascomycota</taxon>
        <taxon>Pezizomycotina</taxon>
        <taxon>Sordariomycetes</taxon>
        <taxon>Hypocreomycetidae</taxon>
        <taxon>Hypocreales</taxon>
        <taxon>Clavicipitaceae</taxon>
        <taxon>Conoideocrella</taxon>
    </lineage>
</organism>
<reference evidence="5" key="1">
    <citation type="submission" date="2023-06" db="EMBL/GenBank/DDBJ databases">
        <title>Conoideocrella luteorostrata (Hypocreales: Clavicipitaceae), a potential biocontrol fungus for elongate hemlock scale in United States Christmas tree production areas.</title>
        <authorList>
            <person name="Barrett H."/>
            <person name="Lovett B."/>
            <person name="Macias A.M."/>
            <person name="Stajich J.E."/>
            <person name="Kasson M.T."/>
        </authorList>
    </citation>
    <scope>NUCLEOTIDE SEQUENCE</scope>
    <source>
        <strain evidence="5">ARSEF 14590</strain>
    </source>
</reference>
<dbReference type="EC" id="2.7.7.7" evidence="5"/>
<proteinExistence type="inferred from homology"/>
<feature type="compositionally biased region" description="Acidic residues" evidence="4">
    <location>
        <begin position="774"/>
        <end position="801"/>
    </location>
</feature>
<keyword evidence="6" id="KW-1185">Reference proteome</keyword>
<evidence type="ECO:0000313" key="6">
    <source>
        <dbReference type="Proteomes" id="UP001251528"/>
    </source>
</evidence>
<feature type="compositionally biased region" description="Acidic residues" evidence="4">
    <location>
        <begin position="737"/>
        <end position="767"/>
    </location>
</feature>
<keyword evidence="3" id="KW-0539">Nucleus</keyword>
<keyword evidence="5" id="KW-0548">Nucleotidyltransferase</keyword>
<dbReference type="InterPro" id="IPR007015">
    <property type="entry name" value="DNA_pol_V/MYBBP1A"/>
</dbReference>
<dbReference type="AlphaFoldDB" id="A0AAJ0CQJ1"/>
<dbReference type="InterPro" id="IPR016024">
    <property type="entry name" value="ARM-type_fold"/>
</dbReference>
<name>A0AAJ0CQJ1_9HYPO</name>
<dbReference type="PANTHER" id="PTHR13213:SF2">
    <property type="entry name" value="MYB-BINDING PROTEIN 1A"/>
    <property type="match status" value="1"/>
</dbReference>
<keyword evidence="5" id="KW-0239">DNA-directed DNA polymerase</keyword>
<dbReference type="SUPFAM" id="SSF48371">
    <property type="entry name" value="ARM repeat"/>
    <property type="match status" value="1"/>
</dbReference>
<gene>
    <name evidence="5" type="primary">POL5</name>
    <name evidence="5" type="ORF">QQS21_004986</name>
</gene>
<comment type="subcellular location">
    <subcellularLocation>
        <location evidence="1">Nucleus</location>
    </subcellularLocation>
</comment>
<evidence type="ECO:0000256" key="1">
    <source>
        <dbReference type="ARBA" id="ARBA00004123"/>
    </source>
</evidence>
<dbReference type="GO" id="GO:0000182">
    <property type="term" value="F:rDNA binding"/>
    <property type="evidence" value="ECO:0007669"/>
    <property type="project" value="TreeGrafter"/>
</dbReference>
<dbReference type="Pfam" id="PF04931">
    <property type="entry name" value="DNA_pol_phi"/>
    <property type="match status" value="1"/>
</dbReference>
<dbReference type="GO" id="GO:0003887">
    <property type="term" value="F:DNA-directed DNA polymerase activity"/>
    <property type="evidence" value="ECO:0007669"/>
    <property type="project" value="UniProtKB-KW"/>
</dbReference>
<dbReference type="GO" id="GO:0005730">
    <property type="term" value="C:nucleolus"/>
    <property type="evidence" value="ECO:0007669"/>
    <property type="project" value="InterPro"/>
</dbReference>
<dbReference type="Proteomes" id="UP001251528">
    <property type="component" value="Unassembled WGS sequence"/>
</dbReference>
<keyword evidence="5" id="KW-0808">Transferase</keyword>
<feature type="region of interest" description="Disordered" evidence="4">
    <location>
        <begin position="1"/>
        <end position="43"/>
    </location>
</feature>